<evidence type="ECO:0000256" key="7">
    <source>
        <dbReference type="ARBA" id="ARBA00023136"/>
    </source>
</evidence>
<dbReference type="Proteomes" id="UP000327044">
    <property type="component" value="Unassembled WGS sequence"/>
</dbReference>
<protein>
    <recommendedName>
        <fullName evidence="8">Glycosyltransferase family 92 protein</fullName>
        <ecNumber evidence="8">2.4.1.-</ecNumber>
    </recommendedName>
</protein>
<evidence type="ECO:0000313" key="9">
    <source>
        <dbReference type="EMBL" id="KAB0793516.1"/>
    </source>
</evidence>
<dbReference type="PANTHER" id="PTHR21461:SF83">
    <property type="entry name" value="GLYCOSYLTRANSFERASE FAMILY 92 PROTEIN"/>
    <property type="match status" value="1"/>
</dbReference>
<evidence type="ECO:0000256" key="6">
    <source>
        <dbReference type="ARBA" id="ARBA00022989"/>
    </source>
</evidence>
<dbReference type="FunCoup" id="A0A5N4A858">
    <property type="interactions" value="110"/>
</dbReference>
<accession>A0A5N4A858</accession>
<dbReference type="AlphaFoldDB" id="A0A5N4A858"/>
<comment type="caution">
    <text evidence="9">The sequence shown here is derived from an EMBL/GenBank/DDBJ whole genome shotgun (WGS) entry which is preliminary data.</text>
</comment>
<dbReference type="EMBL" id="VVIM01000009">
    <property type="protein sequence ID" value="KAB0793516.1"/>
    <property type="molecule type" value="Genomic_DNA"/>
</dbReference>
<reference evidence="9 10" key="1">
    <citation type="journal article" date="2018" name="Elife">
        <title>Firefly genomes illuminate parallel origins of bioluminescence in beetles.</title>
        <authorList>
            <person name="Fallon T.R."/>
            <person name="Lower S.E."/>
            <person name="Chang C.H."/>
            <person name="Bessho-Uehara M."/>
            <person name="Martin G.J."/>
            <person name="Bewick A.J."/>
            <person name="Behringer M."/>
            <person name="Debat H.J."/>
            <person name="Wong I."/>
            <person name="Day J.C."/>
            <person name="Suvorov A."/>
            <person name="Silva C.J."/>
            <person name="Stanger-Hall K.F."/>
            <person name="Hall D.W."/>
            <person name="Schmitz R.J."/>
            <person name="Nelson D.R."/>
            <person name="Lewis S.M."/>
            <person name="Shigenobu S."/>
            <person name="Bybee S.M."/>
            <person name="Larracuente A.M."/>
            <person name="Oba Y."/>
            <person name="Weng J.K."/>
        </authorList>
    </citation>
    <scope>NUCLEOTIDE SEQUENCE [LARGE SCALE GENOMIC DNA]</scope>
    <source>
        <strain evidence="9">1611_PpyrPB1</strain>
        <tissue evidence="9">Whole body</tissue>
    </source>
</reference>
<keyword evidence="3 8" id="KW-0328">Glycosyltransferase</keyword>
<dbReference type="GO" id="GO:0005737">
    <property type="term" value="C:cytoplasm"/>
    <property type="evidence" value="ECO:0007669"/>
    <property type="project" value="TreeGrafter"/>
</dbReference>
<dbReference type="InParanoid" id="A0A5N4A858"/>
<keyword evidence="7 8" id="KW-0472">Membrane</keyword>
<evidence type="ECO:0000256" key="3">
    <source>
        <dbReference type="ARBA" id="ARBA00022676"/>
    </source>
</evidence>
<keyword evidence="6 8" id="KW-1133">Transmembrane helix</keyword>
<name>A0A5N4A858_PHOPY</name>
<evidence type="ECO:0000313" key="10">
    <source>
        <dbReference type="Proteomes" id="UP000327044"/>
    </source>
</evidence>
<dbReference type="GO" id="GO:0016757">
    <property type="term" value="F:glycosyltransferase activity"/>
    <property type="evidence" value="ECO:0007669"/>
    <property type="project" value="UniProtKB-UniRule"/>
</dbReference>
<comment type="subcellular location">
    <subcellularLocation>
        <location evidence="1">Membrane</location>
        <topology evidence="1">Single-pass membrane protein</topology>
    </subcellularLocation>
</comment>
<evidence type="ECO:0000256" key="4">
    <source>
        <dbReference type="ARBA" id="ARBA00022679"/>
    </source>
</evidence>
<comment type="similarity">
    <text evidence="2 8">Belongs to the glycosyltransferase 92 family.</text>
</comment>
<keyword evidence="4 8" id="KW-0808">Transferase</keyword>
<dbReference type="GO" id="GO:0016020">
    <property type="term" value="C:membrane"/>
    <property type="evidence" value="ECO:0007669"/>
    <property type="project" value="UniProtKB-SubCell"/>
</dbReference>
<evidence type="ECO:0000256" key="5">
    <source>
        <dbReference type="ARBA" id="ARBA00022692"/>
    </source>
</evidence>
<proteinExistence type="inferred from homology"/>
<dbReference type="Pfam" id="PF01697">
    <property type="entry name" value="Glyco_transf_92"/>
    <property type="match status" value="1"/>
</dbReference>
<evidence type="ECO:0000256" key="8">
    <source>
        <dbReference type="RuleBase" id="RU366017"/>
    </source>
</evidence>
<sequence length="552" mass="64497">MHRMNCFSVRKSMGSGRFITRVVGLLLLWGLVIFVIIQLKKTLNEVYVPHVNNGLLLQRRLDPLTRSSDSTTEAIDEDPLIDKSPSLSEDMIVDDIQNRMPNFPIAYWHKNKNTPMRFNSTCARFPSIFDLEFNNIYWQTLRTTNGTFQLLGAYLDTRPNNRLGPTVRILGMLDRIEPTVLTYCQFWFDGKKEPVIVKSLEYKYIWYKSWGNYQQGIYQPYLISCVIPDEYRDAVPESISLVEKACDNSINNLKVIYNKPKEKKDFAVCVKGLDFLHEDLSVRLVEWIELLNLLGADKIFLYELQVHPNISKVLKYYEKEGKVTVTPITLAGGQPNGPSLQHLYLKKKTSHKRQSELIPYNDCFYKHMYEYKYIVLLDIDEVIIPLNGTSWKELMEQVLPKALKINKQERASYNVRNVYFLDNLQHNHDWFKEIPRHMHMLQHVYRTKNFTGPGAYVKCFHNTERVLTLHNHFPLDCLAGGCTSYPIETTDAQLQHYRADCVKDLRSCEDFKNDSVMDLTLWNFKKPLIARVSSALRTLGYFPLGRKLKEHR</sequence>
<keyword evidence="10" id="KW-1185">Reference proteome</keyword>
<dbReference type="EC" id="2.4.1.-" evidence="8"/>
<dbReference type="PANTHER" id="PTHR21461">
    <property type="entry name" value="GLYCOSYLTRANSFERASE FAMILY 92 PROTEIN"/>
    <property type="match status" value="1"/>
</dbReference>
<gene>
    <name evidence="9" type="ORF">PPYR_13136</name>
</gene>
<dbReference type="OrthoDB" id="2017643at2759"/>
<feature type="transmembrane region" description="Helical" evidence="8">
    <location>
        <begin position="21"/>
        <end position="39"/>
    </location>
</feature>
<evidence type="ECO:0000256" key="2">
    <source>
        <dbReference type="ARBA" id="ARBA00007647"/>
    </source>
</evidence>
<keyword evidence="5 8" id="KW-0812">Transmembrane</keyword>
<evidence type="ECO:0000256" key="1">
    <source>
        <dbReference type="ARBA" id="ARBA00004167"/>
    </source>
</evidence>
<organism evidence="9 10">
    <name type="scientific">Photinus pyralis</name>
    <name type="common">Common eastern firefly</name>
    <name type="synonym">Lampyris pyralis</name>
    <dbReference type="NCBI Taxonomy" id="7054"/>
    <lineage>
        <taxon>Eukaryota</taxon>
        <taxon>Metazoa</taxon>
        <taxon>Ecdysozoa</taxon>
        <taxon>Arthropoda</taxon>
        <taxon>Hexapoda</taxon>
        <taxon>Insecta</taxon>
        <taxon>Pterygota</taxon>
        <taxon>Neoptera</taxon>
        <taxon>Endopterygota</taxon>
        <taxon>Coleoptera</taxon>
        <taxon>Polyphaga</taxon>
        <taxon>Elateriformia</taxon>
        <taxon>Elateroidea</taxon>
        <taxon>Lampyridae</taxon>
        <taxon>Lampyrinae</taxon>
        <taxon>Photinus</taxon>
    </lineage>
</organism>
<dbReference type="InterPro" id="IPR008166">
    <property type="entry name" value="Glyco_transf_92"/>
</dbReference>